<dbReference type="AlphaFoldDB" id="A0A0M0EE38"/>
<gene>
    <name evidence="1" type="ORF">KOEU_32690</name>
</gene>
<keyword evidence="2" id="KW-1185">Reference proteome</keyword>
<dbReference type="Proteomes" id="UP000037566">
    <property type="component" value="Unassembled WGS sequence"/>
</dbReference>
<proteinExistence type="predicted"/>
<comment type="caution">
    <text evidence="1">The sequence shown here is derived from an EMBL/GenBank/DDBJ whole genome shotgun (WGS) entry which is preliminary data.</text>
</comment>
<reference evidence="1" key="1">
    <citation type="submission" date="2015-08" db="EMBL/GenBank/DDBJ databases">
        <title>Draft genome sequence of Komagataeibacter europaeus CECT 8546 a cellulose producer strain from vinegar produced by the traditional method.</title>
        <authorList>
            <person name="Poehlein A."/>
            <person name="Valera M.J."/>
            <person name="Haack F.S."/>
            <person name="Mas A."/>
            <person name="Daniel R."/>
            <person name="Streit W.R."/>
            <person name="Mateo E."/>
        </authorList>
    </citation>
    <scope>NUCLEOTIDE SEQUENCE [LARGE SCALE GENOMIC DNA]</scope>
    <source>
        <strain evidence="1">CECT 8546</strain>
    </source>
</reference>
<protein>
    <submittedName>
        <fullName evidence="1">Uncharacterized protein</fullName>
    </submittedName>
</protein>
<evidence type="ECO:0000313" key="1">
    <source>
        <dbReference type="EMBL" id="KON63221.1"/>
    </source>
</evidence>
<name>A0A0M0EE38_KOMEU</name>
<sequence length="49" mass="5700">MCWMIDVSEDIRIVPSDPQIARKDPCMLHAALQKAERSSEYLYLDNRSC</sequence>
<organism evidence="1 2">
    <name type="scientific">Komagataeibacter europaeus</name>
    <name type="common">Gluconacetobacter europaeus</name>
    <dbReference type="NCBI Taxonomy" id="33995"/>
    <lineage>
        <taxon>Bacteria</taxon>
        <taxon>Pseudomonadati</taxon>
        <taxon>Pseudomonadota</taxon>
        <taxon>Alphaproteobacteria</taxon>
        <taxon>Acetobacterales</taxon>
        <taxon>Acetobacteraceae</taxon>
        <taxon>Komagataeibacter</taxon>
    </lineage>
</organism>
<dbReference type="EMBL" id="LHUQ01000037">
    <property type="protein sequence ID" value="KON63221.1"/>
    <property type="molecule type" value="Genomic_DNA"/>
</dbReference>
<evidence type="ECO:0000313" key="2">
    <source>
        <dbReference type="Proteomes" id="UP000037566"/>
    </source>
</evidence>
<accession>A0A0M0EE38</accession>
<dbReference type="PATRIC" id="fig|33995.3.peg.3622"/>